<dbReference type="GO" id="GO:0042602">
    <property type="term" value="F:riboflavin reductase (NADPH) activity"/>
    <property type="evidence" value="ECO:0007669"/>
    <property type="project" value="TreeGrafter"/>
</dbReference>
<dbReference type="GO" id="GO:0010181">
    <property type="term" value="F:FMN binding"/>
    <property type="evidence" value="ECO:0007669"/>
    <property type="project" value="InterPro"/>
</dbReference>
<dbReference type="InterPro" id="IPR002563">
    <property type="entry name" value="Flavin_Rdtase-like_dom"/>
</dbReference>
<evidence type="ECO:0000313" key="6">
    <source>
        <dbReference type="Proteomes" id="UP001185779"/>
    </source>
</evidence>
<evidence type="ECO:0000259" key="3">
    <source>
        <dbReference type="SMART" id="SM00903"/>
    </source>
</evidence>
<dbReference type="PANTHER" id="PTHR30466">
    <property type="entry name" value="FLAVIN REDUCTASE"/>
    <property type="match status" value="1"/>
</dbReference>
<reference evidence="5 6" key="1">
    <citation type="submission" date="2023-10" db="EMBL/GenBank/DDBJ databases">
        <title>Development of a sustainable strategy for remediation of hydrocarbon-contaminated territories based on the waste exchange concept.</title>
        <authorList>
            <person name="Krivoruchko A."/>
        </authorList>
    </citation>
    <scope>NUCLEOTIDE SEQUENCE</scope>
    <source>
        <strain evidence="4 6">IEGM 1266</strain>
        <strain evidence="5">IEGM 1279</strain>
    </source>
</reference>
<sequence length="168" mass="18364">MSVAGTDAFDKMVEVIDYPVFVITTVADGRRSGCLVGFATQTSIDPRRFLIGISQANHTHGVATAAEYLAVHLIPSDHQELAELFGGQTGDEVDKFERCRWSAGPHGLPILEDSEMWFAARILDRIDVGDHTAHIVEPIDGAVLVDDPSRDSWVSFADTRHIEPGHDA</sequence>
<dbReference type="SUPFAM" id="SSF50475">
    <property type="entry name" value="FMN-binding split barrel"/>
    <property type="match status" value="1"/>
</dbReference>
<name>A0AAE4R4W4_9ACTN</name>
<proteinExistence type="inferred from homology"/>
<dbReference type="Proteomes" id="UP001185922">
    <property type="component" value="Unassembled WGS sequence"/>
</dbReference>
<dbReference type="Gene3D" id="2.30.110.10">
    <property type="entry name" value="Electron Transport, Fmn-binding Protein, Chain A"/>
    <property type="match status" value="1"/>
</dbReference>
<dbReference type="EMBL" id="JAWLKI010000015">
    <property type="protein sequence ID" value="MDV6308501.1"/>
    <property type="molecule type" value="Genomic_DNA"/>
</dbReference>
<keyword evidence="6" id="KW-1185">Reference proteome</keyword>
<evidence type="ECO:0000313" key="7">
    <source>
        <dbReference type="Proteomes" id="UP001185922"/>
    </source>
</evidence>
<dbReference type="Proteomes" id="UP001185779">
    <property type="component" value="Unassembled WGS sequence"/>
</dbReference>
<dbReference type="AlphaFoldDB" id="A0AAE4R4W4"/>
<accession>A0AAE4R4W4</accession>
<dbReference type="PANTHER" id="PTHR30466:SF15">
    <property type="entry name" value="POSSIBLE OXIDOREDUCTASE"/>
    <property type="match status" value="1"/>
</dbReference>
<comment type="similarity">
    <text evidence="1">Belongs to the non-flavoprotein flavin reductase family.</text>
</comment>
<evidence type="ECO:0000256" key="2">
    <source>
        <dbReference type="ARBA" id="ARBA00023002"/>
    </source>
</evidence>
<keyword evidence="2" id="KW-0560">Oxidoreductase</keyword>
<dbReference type="Pfam" id="PF01613">
    <property type="entry name" value="Flavin_Reduct"/>
    <property type="match status" value="1"/>
</dbReference>
<evidence type="ECO:0000313" key="5">
    <source>
        <dbReference type="EMBL" id="MDV6313490.1"/>
    </source>
</evidence>
<gene>
    <name evidence="4" type="ORF">R3P94_14475</name>
    <name evidence="5" type="ORF">R3Q15_16590</name>
</gene>
<organism evidence="5 7">
    <name type="scientific">Gordonia amicalis</name>
    <dbReference type="NCBI Taxonomy" id="89053"/>
    <lineage>
        <taxon>Bacteria</taxon>
        <taxon>Bacillati</taxon>
        <taxon>Actinomycetota</taxon>
        <taxon>Actinomycetes</taxon>
        <taxon>Mycobacteriales</taxon>
        <taxon>Gordoniaceae</taxon>
        <taxon>Gordonia</taxon>
    </lineage>
</organism>
<dbReference type="SMART" id="SM00903">
    <property type="entry name" value="Flavin_Reduct"/>
    <property type="match status" value="1"/>
</dbReference>
<protein>
    <submittedName>
        <fullName evidence="5">Flavin reductase family protein</fullName>
    </submittedName>
</protein>
<comment type="caution">
    <text evidence="5">The sequence shown here is derived from an EMBL/GenBank/DDBJ whole genome shotgun (WGS) entry which is preliminary data.</text>
</comment>
<dbReference type="EMBL" id="JAWLKH010000019">
    <property type="protein sequence ID" value="MDV6313490.1"/>
    <property type="molecule type" value="Genomic_DNA"/>
</dbReference>
<evidence type="ECO:0000313" key="4">
    <source>
        <dbReference type="EMBL" id="MDV6308501.1"/>
    </source>
</evidence>
<dbReference type="InterPro" id="IPR012349">
    <property type="entry name" value="Split_barrel_FMN-bd"/>
</dbReference>
<dbReference type="InterPro" id="IPR050268">
    <property type="entry name" value="NADH-dep_flavin_reductase"/>
</dbReference>
<evidence type="ECO:0000256" key="1">
    <source>
        <dbReference type="ARBA" id="ARBA00008898"/>
    </source>
</evidence>
<feature type="domain" description="Flavin reductase like" evidence="3">
    <location>
        <begin position="13"/>
        <end position="153"/>
    </location>
</feature>